<protein>
    <submittedName>
        <fullName evidence="1">Uncharacterized protein</fullName>
    </submittedName>
</protein>
<dbReference type="RefSeq" id="WP_066196395.1">
    <property type="nucleotide sequence ID" value="NZ_JARMMB010000009.1"/>
</dbReference>
<reference evidence="1 2" key="1">
    <citation type="journal article" date="2010" name="Int. J. Syst. Evol. Microbiol.">
        <title>Bacillus horneckiae sp. nov., isolated from a spacecraft-assembly clean room.</title>
        <authorList>
            <person name="Vaishampayan P."/>
            <person name="Probst A."/>
            <person name="Krishnamurthi S."/>
            <person name="Ghosh S."/>
            <person name="Osman S."/>
            <person name="McDowall A."/>
            <person name="Ruckmani A."/>
            <person name="Mayilraj S."/>
            <person name="Venkateswaran K."/>
        </authorList>
    </citation>
    <scope>NUCLEOTIDE SEQUENCE [LARGE SCALE GENOMIC DNA]</scope>
    <source>
        <strain evidence="2">1PO1SC</strain>
    </source>
</reference>
<comment type="caution">
    <text evidence="1">The sequence shown here is derived from an EMBL/GenBank/DDBJ whole genome shotgun (WGS) entry which is preliminary data.</text>
</comment>
<accession>A0A2N0ZF94</accession>
<evidence type="ECO:0000313" key="2">
    <source>
        <dbReference type="Proteomes" id="UP000233343"/>
    </source>
</evidence>
<dbReference type="EMBL" id="PISD01000031">
    <property type="protein sequence ID" value="PKG28180.1"/>
    <property type="molecule type" value="Genomic_DNA"/>
</dbReference>
<evidence type="ECO:0000313" key="1">
    <source>
        <dbReference type="EMBL" id="PKG28180.1"/>
    </source>
</evidence>
<gene>
    <name evidence="1" type="ORF">CWS20_15160</name>
</gene>
<name>A0A2N0ZF94_9BACI</name>
<proteinExistence type="predicted"/>
<organism evidence="1 2">
    <name type="scientific">Cytobacillus horneckiae</name>
    <dbReference type="NCBI Taxonomy" id="549687"/>
    <lineage>
        <taxon>Bacteria</taxon>
        <taxon>Bacillati</taxon>
        <taxon>Bacillota</taxon>
        <taxon>Bacilli</taxon>
        <taxon>Bacillales</taxon>
        <taxon>Bacillaceae</taxon>
        <taxon>Cytobacillus</taxon>
    </lineage>
</organism>
<keyword evidence="2" id="KW-1185">Reference proteome</keyword>
<dbReference type="AlphaFoldDB" id="A0A2N0ZF94"/>
<dbReference type="Proteomes" id="UP000233343">
    <property type="component" value="Unassembled WGS sequence"/>
</dbReference>
<sequence>MNRLVDLANVKAKRSNDLNDCHKKFIKEAVNANKEMVINSIKNMKQFDPHFVIETVTLQIISLALAQKSQEAILEDIAGGFIFDLKDSLHRAFMRDSNVYLALGGELNVG</sequence>